<keyword evidence="1" id="KW-0472">Membrane</keyword>
<feature type="transmembrane region" description="Helical" evidence="1">
    <location>
        <begin position="12"/>
        <end position="35"/>
    </location>
</feature>
<gene>
    <name evidence="3" type="primary">LOC106012012</name>
</gene>
<feature type="transmembrane region" description="Helical" evidence="1">
    <location>
        <begin position="215"/>
        <end position="235"/>
    </location>
</feature>
<evidence type="ECO:0000313" key="2">
    <source>
        <dbReference type="Proteomes" id="UP000694888"/>
    </source>
</evidence>
<feature type="transmembrane region" description="Helical" evidence="1">
    <location>
        <begin position="256"/>
        <end position="277"/>
    </location>
</feature>
<keyword evidence="1" id="KW-1133">Transmembrane helix</keyword>
<evidence type="ECO:0000256" key="1">
    <source>
        <dbReference type="SAM" id="Phobius"/>
    </source>
</evidence>
<reference evidence="3" key="1">
    <citation type="submission" date="2025-08" db="UniProtKB">
        <authorList>
            <consortium name="RefSeq"/>
        </authorList>
    </citation>
    <scope>IDENTIFICATION</scope>
</reference>
<dbReference type="PANTHER" id="PTHR38337:SF1">
    <property type="entry name" value="GUSTATORY RECEPTOR"/>
    <property type="match status" value="1"/>
</dbReference>
<dbReference type="Proteomes" id="UP000694888">
    <property type="component" value="Unplaced"/>
</dbReference>
<feature type="transmembrane region" description="Helical" evidence="1">
    <location>
        <begin position="189"/>
        <end position="209"/>
    </location>
</feature>
<name>A0ABM1A1P9_APLCA</name>
<keyword evidence="2" id="KW-1185">Reference proteome</keyword>
<accession>A0ABM1A1P9</accession>
<keyword evidence="1" id="KW-0812">Transmembrane</keyword>
<organism evidence="2 3">
    <name type="scientific">Aplysia californica</name>
    <name type="common">California sea hare</name>
    <dbReference type="NCBI Taxonomy" id="6500"/>
    <lineage>
        <taxon>Eukaryota</taxon>
        <taxon>Metazoa</taxon>
        <taxon>Spiralia</taxon>
        <taxon>Lophotrochozoa</taxon>
        <taxon>Mollusca</taxon>
        <taxon>Gastropoda</taxon>
        <taxon>Heterobranchia</taxon>
        <taxon>Euthyneura</taxon>
        <taxon>Tectipleura</taxon>
        <taxon>Aplysiida</taxon>
        <taxon>Aplysioidea</taxon>
        <taxon>Aplysiidae</taxon>
        <taxon>Aplysia</taxon>
    </lineage>
</organism>
<dbReference type="RefSeq" id="XP_012939037.1">
    <property type="nucleotide sequence ID" value="XM_013083583.2"/>
</dbReference>
<evidence type="ECO:0000313" key="3">
    <source>
        <dbReference type="RefSeq" id="XP_012939037.1"/>
    </source>
</evidence>
<proteinExistence type="predicted"/>
<feature type="transmembrane region" description="Helical" evidence="1">
    <location>
        <begin position="283"/>
        <end position="308"/>
    </location>
</feature>
<protein>
    <submittedName>
        <fullName evidence="3">Uncharacterized protein LOC106012012</fullName>
    </submittedName>
</protein>
<dbReference type="PANTHER" id="PTHR38337">
    <property type="entry name" value="AGAP010540-PA"/>
    <property type="match status" value="1"/>
</dbReference>
<sequence>MSLPAHNFGCDHIITTYLVPNLLHFMAYIMGLYYFRIQENEQLYALMEKVFLQATPVQARSASQQKMIRKLRLFLVLGSVWVFFTVVLQGMYVWAFDFPKMPLFEKIGATGYWLLLSFELLGRTVFNCVILAIVMNYTTQCEMIKFYVKGLAMRLHEKSTDLKSAMKDVLMLRQSLSLLNGSISKMTSLASIILAELTIIGFCVLFLNEHDDPRLWVYRILFPIVWAVMLGFPLFQAARVNSICLRIQKIAIEMRVFGYKGASIIDLDSFLHFVTITKLKGKLFHITVLPSHLIFSIIVTAFILLILFQTSILHTSEYVF</sequence>
<feature type="transmembrane region" description="Helical" evidence="1">
    <location>
        <begin position="73"/>
        <end position="92"/>
    </location>
</feature>
<feature type="transmembrane region" description="Helical" evidence="1">
    <location>
        <begin position="112"/>
        <end position="135"/>
    </location>
</feature>
<dbReference type="GeneID" id="106012012"/>